<dbReference type="SUPFAM" id="SSF88798">
    <property type="entry name" value="N-terminal, heterodimerisation domain of RBP7 (RpoE)"/>
    <property type="match status" value="1"/>
</dbReference>
<dbReference type="GeneID" id="87894425"/>
<evidence type="ECO:0000313" key="9">
    <source>
        <dbReference type="Proteomes" id="UP001322138"/>
    </source>
</evidence>
<name>A0ABR0G0C5_9PEZI</name>
<keyword evidence="4 5" id="KW-0804">Transcription</keyword>
<evidence type="ECO:0000259" key="6">
    <source>
        <dbReference type="Pfam" id="PF00575"/>
    </source>
</evidence>
<dbReference type="Pfam" id="PF03876">
    <property type="entry name" value="SHS2_Rpb7-N"/>
    <property type="match status" value="1"/>
</dbReference>
<protein>
    <recommendedName>
        <fullName evidence="5">DNA-directed RNA polymerase subunit</fullName>
    </recommendedName>
</protein>
<dbReference type="Gene3D" id="3.30.1490.120">
    <property type="entry name" value="RNA polymerase Rpb7-like, N-terminal domain"/>
    <property type="match status" value="1"/>
</dbReference>
<feature type="domain" description="S1 motif" evidence="6">
    <location>
        <begin position="78"/>
        <end position="149"/>
    </location>
</feature>
<dbReference type="SUPFAM" id="SSF50249">
    <property type="entry name" value="Nucleic acid-binding proteins"/>
    <property type="match status" value="1"/>
</dbReference>
<sequence>MFFLHNLERRVLLHPSYFGKNMTELVTTKLVKDVEGTCTGDYYIIAIMDTFDLSEGRILPGSGMAEFTVGYRAVVWRPFKGEVVDAICTSVNQHGFFSNAGPLSIFVSTHSIPPDIQYDANATPPQFTNHSDIVIEPGTHVRIKIMGLRTGVGEMFAIGKIDGDYLGREMVWCRKCTKAVGDRMCLRTGTAALATKKMTPIGTWATRIGLTSQAPVSSLLAHNITKLATTEGCFGRHQRELGFPVVVSK</sequence>
<comment type="subcellular location">
    <subcellularLocation>
        <location evidence="1 5">Nucleus</location>
    </subcellularLocation>
</comment>
<comment type="function">
    <text evidence="5">DNA-dependent RNA polymerase which catalyzes the transcription of DNA into RNA using the four ribonucleoside triphosphates as substrates.</text>
</comment>
<dbReference type="EMBL" id="JAFFGZ010000001">
    <property type="protein sequence ID" value="KAK4649183.1"/>
    <property type="molecule type" value="Genomic_DNA"/>
</dbReference>
<evidence type="ECO:0000256" key="5">
    <source>
        <dbReference type="RuleBase" id="RU369086"/>
    </source>
</evidence>
<comment type="similarity">
    <text evidence="2">Belongs to the eukaryotic RPB7/RPC8 RNA polymerase subunit family.</text>
</comment>
<dbReference type="InterPro" id="IPR003029">
    <property type="entry name" value="S1_domain"/>
</dbReference>
<keyword evidence="5" id="KW-0539">Nucleus</keyword>
<reference evidence="8 9" key="1">
    <citation type="journal article" date="2023" name="bioRxiv">
        <title>High-quality genome assemblies of four members of thePodospora anserinaspecies complex.</title>
        <authorList>
            <person name="Ament-Velasquez S.L."/>
            <person name="Vogan A.A."/>
            <person name="Wallerman O."/>
            <person name="Hartmann F."/>
            <person name="Gautier V."/>
            <person name="Silar P."/>
            <person name="Giraud T."/>
            <person name="Johannesson H."/>
        </authorList>
    </citation>
    <scope>NUCLEOTIDE SEQUENCE [LARGE SCALE GENOMIC DNA]</scope>
    <source>
        <strain evidence="8 9">CBS 112042</strain>
    </source>
</reference>
<evidence type="ECO:0000313" key="8">
    <source>
        <dbReference type="EMBL" id="KAK4649183.1"/>
    </source>
</evidence>
<dbReference type="InterPro" id="IPR045113">
    <property type="entry name" value="Rpb7-like"/>
</dbReference>
<evidence type="ECO:0000256" key="4">
    <source>
        <dbReference type="ARBA" id="ARBA00023163"/>
    </source>
</evidence>
<evidence type="ECO:0000259" key="7">
    <source>
        <dbReference type="Pfam" id="PF03876"/>
    </source>
</evidence>
<dbReference type="InterPro" id="IPR005576">
    <property type="entry name" value="Rpb7-like_N"/>
</dbReference>
<evidence type="ECO:0000256" key="3">
    <source>
        <dbReference type="ARBA" id="ARBA00022478"/>
    </source>
</evidence>
<dbReference type="InterPro" id="IPR036898">
    <property type="entry name" value="RNA_pol_Rpb7-like_N_sf"/>
</dbReference>
<keyword evidence="3 5" id="KW-0240">DNA-directed RNA polymerase</keyword>
<dbReference type="CDD" id="cd04329">
    <property type="entry name" value="RNAP_II_Rpb7_N"/>
    <property type="match status" value="1"/>
</dbReference>
<proteinExistence type="inferred from homology"/>
<dbReference type="InterPro" id="IPR012340">
    <property type="entry name" value="NA-bd_OB-fold"/>
</dbReference>
<accession>A0ABR0G0C5</accession>
<evidence type="ECO:0000256" key="1">
    <source>
        <dbReference type="ARBA" id="ARBA00004123"/>
    </source>
</evidence>
<organism evidence="8 9">
    <name type="scientific">Podospora bellae-mahoneyi</name>
    <dbReference type="NCBI Taxonomy" id="2093777"/>
    <lineage>
        <taxon>Eukaryota</taxon>
        <taxon>Fungi</taxon>
        <taxon>Dikarya</taxon>
        <taxon>Ascomycota</taxon>
        <taxon>Pezizomycotina</taxon>
        <taxon>Sordariomycetes</taxon>
        <taxon>Sordariomycetidae</taxon>
        <taxon>Sordariales</taxon>
        <taxon>Podosporaceae</taxon>
        <taxon>Podospora</taxon>
    </lineage>
</organism>
<dbReference type="CDD" id="cd04462">
    <property type="entry name" value="S1_RNAPII_Rpb7"/>
    <property type="match status" value="1"/>
</dbReference>
<evidence type="ECO:0000256" key="2">
    <source>
        <dbReference type="ARBA" id="ARBA00009307"/>
    </source>
</evidence>
<keyword evidence="9" id="KW-1185">Reference proteome</keyword>
<dbReference type="Gene3D" id="2.40.50.140">
    <property type="entry name" value="Nucleic acid-binding proteins"/>
    <property type="match status" value="1"/>
</dbReference>
<comment type="caution">
    <text evidence="8">The sequence shown here is derived from an EMBL/GenBank/DDBJ whole genome shotgun (WGS) entry which is preliminary data.</text>
</comment>
<dbReference type="PANTHER" id="PTHR12709:SF4">
    <property type="entry name" value="DNA-DIRECTED RNA POLYMERASE II SUBUNIT RPB7"/>
    <property type="match status" value="1"/>
</dbReference>
<dbReference type="RefSeq" id="XP_062738158.1">
    <property type="nucleotide sequence ID" value="XM_062874943.1"/>
</dbReference>
<gene>
    <name evidence="8" type="primary">RPB7</name>
    <name evidence="8" type="ORF">QC761_116720</name>
</gene>
<dbReference type="Pfam" id="PF00575">
    <property type="entry name" value="S1"/>
    <property type="match status" value="1"/>
</dbReference>
<dbReference type="PANTHER" id="PTHR12709">
    <property type="entry name" value="DNA-DIRECTED RNA POLYMERASE II, III"/>
    <property type="match status" value="1"/>
</dbReference>
<feature type="domain" description="RNA polymerase Rpb7-like N-terminal" evidence="7">
    <location>
        <begin position="8"/>
        <end position="63"/>
    </location>
</feature>
<dbReference type="GO" id="GO:0000428">
    <property type="term" value="C:DNA-directed RNA polymerase complex"/>
    <property type="evidence" value="ECO:0007669"/>
    <property type="project" value="UniProtKB-KW"/>
</dbReference>
<dbReference type="Proteomes" id="UP001322138">
    <property type="component" value="Unassembled WGS sequence"/>
</dbReference>